<evidence type="ECO:0000313" key="2">
    <source>
        <dbReference type="Proteomes" id="UP001595735"/>
    </source>
</evidence>
<protein>
    <submittedName>
        <fullName evidence="1">Uncharacterized protein</fullName>
    </submittedName>
</protein>
<dbReference type="RefSeq" id="WP_290302236.1">
    <property type="nucleotide sequence ID" value="NZ_JAUFQR010000003.1"/>
</dbReference>
<sequence length="179" mass="20346">MKEKFMTKVSILLTLCVFSFSFAIEKLSFEKIKIYEDLTVTGTFVTSKINKSIQGIEYETFLTKDSQGKIARLDIAILRNESTMSTDEFISDLKMKVATMLDPIKAPYTDEGREIIFKIVEKCYERYVNTHTSMHLCIAFEGKASMLCVANGANVGRYGNINEAVNRLEVDKCTFFILP</sequence>
<evidence type="ECO:0000313" key="1">
    <source>
        <dbReference type="EMBL" id="MFC3754952.1"/>
    </source>
</evidence>
<name>A0ABV7XPM1_9FLAO</name>
<reference evidence="2" key="1">
    <citation type="journal article" date="2019" name="Int. J. Syst. Evol. Microbiol.">
        <title>The Global Catalogue of Microorganisms (GCM) 10K type strain sequencing project: providing services to taxonomists for standard genome sequencing and annotation.</title>
        <authorList>
            <consortium name="The Broad Institute Genomics Platform"/>
            <consortium name="The Broad Institute Genome Sequencing Center for Infectious Disease"/>
            <person name="Wu L."/>
            <person name="Ma J."/>
        </authorList>
    </citation>
    <scope>NUCLEOTIDE SEQUENCE [LARGE SCALE GENOMIC DNA]</scope>
    <source>
        <strain evidence="2">CECT 7798</strain>
    </source>
</reference>
<accession>A0ABV7XPM1</accession>
<proteinExistence type="predicted"/>
<dbReference type="Proteomes" id="UP001595735">
    <property type="component" value="Unassembled WGS sequence"/>
</dbReference>
<organism evidence="1 2">
    <name type="scientific">Chryseobacterium tructae</name>
    <dbReference type="NCBI Taxonomy" id="1037380"/>
    <lineage>
        <taxon>Bacteria</taxon>
        <taxon>Pseudomonadati</taxon>
        <taxon>Bacteroidota</taxon>
        <taxon>Flavobacteriia</taxon>
        <taxon>Flavobacteriales</taxon>
        <taxon>Weeksellaceae</taxon>
        <taxon>Chryseobacterium group</taxon>
        <taxon>Chryseobacterium</taxon>
    </lineage>
</organism>
<gene>
    <name evidence="1" type="ORF">ACFONJ_03040</name>
</gene>
<keyword evidence="2" id="KW-1185">Reference proteome</keyword>
<dbReference type="EMBL" id="JBHRYO010000001">
    <property type="protein sequence ID" value="MFC3754952.1"/>
    <property type="molecule type" value="Genomic_DNA"/>
</dbReference>
<comment type="caution">
    <text evidence="1">The sequence shown here is derived from an EMBL/GenBank/DDBJ whole genome shotgun (WGS) entry which is preliminary data.</text>
</comment>